<dbReference type="InterPro" id="IPR029052">
    <property type="entry name" value="Metallo-depent_PP-like"/>
</dbReference>
<sequence length="380" mass="43473">MRNVLFLLLLFVASDLAVATEIRRIWLTHKSNDPSRIVVNWMSESAGDSVVRFGLTTDYDKTVRVDETTTLHHVEIPLEHRDAVYHYSVSSGDQRSKDATFKAYPSDELRIAIVADWQSKPDLSAIQNDDVHLLMTAGDNIANLFPACGEGTKDCVKPYAALIDAYPDLFRSTPFMPALGNHDRQIRPRGKMPPEEAVYDIDATAFRRFFELPGDEWKWHFDIPQFDLRVIALDFNHISDFGTTWQTCHRFDEASPQFLWYQQQMANPPGFVVTLYNERNASIRNQANKQWHDLFRRGTCCVTGYGYFAERAEVDGFPYYNSSLSGSGAQYRDPHSKFLAGEDSYLLLTLQRSGEMAVKIKSLSGDELDHQSYKQRESTR</sequence>
<accession>A0A518IUB0</accession>
<evidence type="ECO:0000259" key="2">
    <source>
        <dbReference type="Pfam" id="PF00149"/>
    </source>
</evidence>
<dbReference type="GO" id="GO:0046872">
    <property type="term" value="F:metal ion binding"/>
    <property type="evidence" value="ECO:0007669"/>
    <property type="project" value="InterPro"/>
</dbReference>
<dbReference type="SUPFAM" id="SSF49363">
    <property type="entry name" value="Purple acid phosphatase, N-terminal domain"/>
    <property type="match status" value="1"/>
</dbReference>
<keyword evidence="4" id="KW-1185">Reference proteome</keyword>
<dbReference type="InterPro" id="IPR004843">
    <property type="entry name" value="Calcineurin-like_PHP"/>
</dbReference>
<organism evidence="3 4">
    <name type="scientific">Rosistilla oblonga</name>
    <dbReference type="NCBI Taxonomy" id="2527990"/>
    <lineage>
        <taxon>Bacteria</taxon>
        <taxon>Pseudomonadati</taxon>
        <taxon>Planctomycetota</taxon>
        <taxon>Planctomycetia</taxon>
        <taxon>Pirellulales</taxon>
        <taxon>Pirellulaceae</taxon>
        <taxon>Rosistilla</taxon>
    </lineage>
</organism>
<name>A0A518IUB0_9BACT</name>
<evidence type="ECO:0000313" key="3">
    <source>
        <dbReference type="EMBL" id="QDV56684.1"/>
    </source>
</evidence>
<evidence type="ECO:0000313" key="4">
    <source>
        <dbReference type="Proteomes" id="UP000316770"/>
    </source>
</evidence>
<dbReference type="EMBL" id="CP036318">
    <property type="protein sequence ID" value="QDV56684.1"/>
    <property type="molecule type" value="Genomic_DNA"/>
</dbReference>
<reference evidence="3 4" key="1">
    <citation type="submission" date="2019-02" db="EMBL/GenBank/DDBJ databases">
        <title>Deep-cultivation of Planctomycetes and their phenomic and genomic characterization uncovers novel biology.</title>
        <authorList>
            <person name="Wiegand S."/>
            <person name="Jogler M."/>
            <person name="Boedeker C."/>
            <person name="Pinto D."/>
            <person name="Vollmers J."/>
            <person name="Rivas-Marin E."/>
            <person name="Kohn T."/>
            <person name="Peeters S.H."/>
            <person name="Heuer A."/>
            <person name="Rast P."/>
            <person name="Oberbeckmann S."/>
            <person name="Bunk B."/>
            <person name="Jeske O."/>
            <person name="Meyerdierks A."/>
            <person name="Storesund J.E."/>
            <person name="Kallscheuer N."/>
            <person name="Luecker S."/>
            <person name="Lage O.M."/>
            <person name="Pohl T."/>
            <person name="Merkel B.J."/>
            <person name="Hornburger P."/>
            <person name="Mueller R.-W."/>
            <person name="Bruemmer F."/>
            <person name="Labrenz M."/>
            <person name="Spormann A.M."/>
            <person name="Op den Camp H."/>
            <person name="Overmann J."/>
            <person name="Amann R."/>
            <person name="Jetten M.S.M."/>
            <person name="Mascher T."/>
            <person name="Medema M.H."/>
            <person name="Devos D.P."/>
            <person name="Kaster A.-K."/>
            <person name="Ovreas L."/>
            <person name="Rohde M."/>
            <person name="Galperin M.Y."/>
            <person name="Jogler C."/>
        </authorList>
    </citation>
    <scope>NUCLEOTIDE SEQUENCE [LARGE SCALE GENOMIC DNA]</scope>
    <source>
        <strain evidence="3 4">Mal33</strain>
    </source>
</reference>
<protein>
    <recommendedName>
        <fullName evidence="2">Calcineurin-like phosphoesterase domain-containing protein</fullName>
    </recommendedName>
</protein>
<dbReference type="GO" id="GO:0003993">
    <property type="term" value="F:acid phosphatase activity"/>
    <property type="evidence" value="ECO:0007669"/>
    <property type="project" value="InterPro"/>
</dbReference>
<feature type="domain" description="Calcineurin-like phosphoesterase" evidence="2">
    <location>
        <begin position="110"/>
        <end position="263"/>
    </location>
</feature>
<dbReference type="Pfam" id="PF00149">
    <property type="entry name" value="Metallophos"/>
    <property type="match status" value="1"/>
</dbReference>
<dbReference type="InterPro" id="IPR008963">
    <property type="entry name" value="Purple_acid_Pase-like_N"/>
</dbReference>
<keyword evidence="1" id="KW-0732">Signal</keyword>
<dbReference type="AlphaFoldDB" id="A0A518IUB0"/>
<gene>
    <name evidence="3" type="ORF">Mal33_26820</name>
</gene>
<dbReference type="Gene3D" id="3.60.21.10">
    <property type="match status" value="1"/>
</dbReference>
<dbReference type="Proteomes" id="UP000316770">
    <property type="component" value="Chromosome"/>
</dbReference>
<proteinExistence type="predicted"/>
<dbReference type="SUPFAM" id="SSF56300">
    <property type="entry name" value="Metallo-dependent phosphatases"/>
    <property type="match status" value="1"/>
</dbReference>
<evidence type="ECO:0000256" key="1">
    <source>
        <dbReference type="ARBA" id="ARBA00022729"/>
    </source>
</evidence>
<dbReference type="RefSeq" id="WP_145285414.1">
    <property type="nucleotide sequence ID" value="NZ_CP036318.1"/>
</dbReference>